<accession>A0AAJ2PKK8</accession>
<organism evidence="1 2">
    <name type="scientific">Streptomyces europaeiscabiei</name>
    <dbReference type="NCBI Taxonomy" id="146819"/>
    <lineage>
        <taxon>Bacteria</taxon>
        <taxon>Bacillati</taxon>
        <taxon>Actinomycetota</taxon>
        <taxon>Actinomycetes</taxon>
        <taxon>Kitasatosporales</taxon>
        <taxon>Streptomycetaceae</taxon>
        <taxon>Streptomyces</taxon>
    </lineage>
</organism>
<comment type="caution">
    <text evidence="1">The sequence shown here is derived from an EMBL/GenBank/DDBJ whole genome shotgun (WGS) entry which is preliminary data.</text>
</comment>
<evidence type="ECO:0000313" key="2">
    <source>
        <dbReference type="Proteomes" id="UP001273589"/>
    </source>
</evidence>
<dbReference type="Proteomes" id="UP001273589">
    <property type="component" value="Unassembled WGS sequence"/>
</dbReference>
<name>A0AAJ2PKK8_9ACTN</name>
<proteinExistence type="predicted"/>
<dbReference type="RefSeq" id="WP_319689780.1">
    <property type="nucleotide sequence ID" value="NZ_JARAWN010000018.1"/>
</dbReference>
<reference evidence="1" key="1">
    <citation type="journal article" date="2023" name="Microb. Genom.">
        <title>Mesoterricola silvestris gen. nov., sp. nov., Mesoterricola sediminis sp. nov., Geothrix oryzae sp. nov., Geothrix edaphica sp. nov., Geothrix rubra sp. nov., and Geothrix limicola sp. nov., six novel members of Acidobacteriota isolated from soils.</title>
        <authorList>
            <person name="Weisberg A.J."/>
            <person name="Pearce E."/>
            <person name="Kramer C.G."/>
            <person name="Chang J.H."/>
            <person name="Clarke C.R."/>
        </authorList>
    </citation>
    <scope>NUCLEOTIDE SEQUENCE</scope>
    <source>
        <strain evidence="1">ND06-05F</strain>
    </source>
</reference>
<sequence>MSSFGTHQRRVYDEGLSAYVRHTNLRSCVVQFAPYGFRATYHHLCLSAGIPRNPEKDPTSLIRAVEELHHARQLWLADERAYANSRRAEKARGLRQLRADASWRGQQHGWGNIAYCPEPTSHPDEPLPVVVERVLRSSVPPAEAAALACRVCGNRDNARVWHDGAHLIHQLCRDCGVSLAVQRADAPDPSLAADHARRWKAIWRLRNEFHRYRG</sequence>
<evidence type="ECO:0000313" key="1">
    <source>
        <dbReference type="EMBL" id="MDX3129213.1"/>
    </source>
</evidence>
<gene>
    <name evidence="1" type="ORF">PV367_05215</name>
</gene>
<dbReference type="EMBL" id="JARAWN010000018">
    <property type="protein sequence ID" value="MDX3129213.1"/>
    <property type="molecule type" value="Genomic_DNA"/>
</dbReference>
<dbReference type="AlphaFoldDB" id="A0AAJ2PKK8"/>
<protein>
    <submittedName>
        <fullName evidence="1">Uncharacterized protein</fullName>
    </submittedName>
</protein>